<proteinExistence type="predicted"/>
<name>A0A0T7APY1_PREIN</name>
<keyword evidence="1" id="KW-0808">Transferase</keyword>
<dbReference type="InterPro" id="IPR050065">
    <property type="entry name" value="GlmU-like"/>
</dbReference>
<feature type="domain" description="Nucleotidyl transferase" evidence="3">
    <location>
        <begin position="5"/>
        <end position="239"/>
    </location>
</feature>
<dbReference type="PANTHER" id="PTHR43584">
    <property type="entry name" value="NUCLEOTIDYL TRANSFERASE"/>
    <property type="match status" value="1"/>
</dbReference>
<evidence type="ECO:0000256" key="1">
    <source>
        <dbReference type="ARBA" id="ARBA00022679"/>
    </source>
</evidence>
<dbReference type="SUPFAM" id="SSF53448">
    <property type="entry name" value="Nucleotide-diphospho-sugar transferases"/>
    <property type="match status" value="1"/>
</dbReference>
<dbReference type="GO" id="GO:0016779">
    <property type="term" value="F:nucleotidyltransferase activity"/>
    <property type="evidence" value="ECO:0007669"/>
    <property type="project" value="UniProtKB-KW"/>
</dbReference>
<dbReference type="Pfam" id="PF00483">
    <property type="entry name" value="NTP_transferase"/>
    <property type="match status" value="1"/>
</dbReference>
<dbReference type="Proteomes" id="UP000217431">
    <property type="component" value="Chromosome II"/>
</dbReference>
<dbReference type="Gene3D" id="3.90.550.10">
    <property type="entry name" value="Spore Coat Polysaccharide Biosynthesis Protein SpsA, Chain A"/>
    <property type="match status" value="1"/>
</dbReference>
<keyword evidence="2" id="KW-0548">Nucleotidyltransferase</keyword>
<evidence type="ECO:0000313" key="5">
    <source>
        <dbReference type="Proteomes" id="UP000217431"/>
    </source>
</evidence>
<dbReference type="STRING" id="28131.BWX40_11405"/>
<protein>
    <recommendedName>
        <fullName evidence="3">Nucleotidyl transferase domain-containing protein</fullName>
    </recommendedName>
</protein>
<accession>A0A0T7APY1</accession>
<dbReference type="InterPro" id="IPR005835">
    <property type="entry name" value="NTP_transferase_dom"/>
</dbReference>
<dbReference type="PANTHER" id="PTHR43584:SF8">
    <property type="entry name" value="N-ACETYLMURAMATE ALPHA-1-PHOSPHATE URIDYLYLTRANSFERASE"/>
    <property type="match status" value="1"/>
</dbReference>
<evidence type="ECO:0000256" key="2">
    <source>
        <dbReference type="ARBA" id="ARBA00022695"/>
    </source>
</evidence>
<dbReference type="AlphaFoldDB" id="A0A0T7APY1"/>
<reference evidence="4 5" key="1">
    <citation type="journal article" date="2016" name="DNA Res.">
        <title>The complete genome sequencing of Prevotella intermedia strain OMA14 and a subsequent fine-scale, intra-species genomic comparison reveal an unusual amplification of conjugative and mobile transposons and identify a novel Prevotella-lineage-specific repeat.</title>
        <authorList>
            <person name="Naito M."/>
            <person name="Ogura Y."/>
            <person name="Itoh T."/>
            <person name="Shoji M."/>
            <person name="Okamoto M."/>
            <person name="Hayashi T."/>
            <person name="Nakayama K."/>
        </authorList>
    </citation>
    <scope>NUCLEOTIDE SEQUENCE [LARGE SCALE GENOMIC DNA]</scope>
    <source>
        <strain evidence="4 5">OMA14</strain>
    </source>
</reference>
<organism evidence="4 5">
    <name type="scientific">Prevotella intermedia</name>
    <dbReference type="NCBI Taxonomy" id="28131"/>
    <lineage>
        <taxon>Bacteria</taxon>
        <taxon>Pseudomonadati</taxon>
        <taxon>Bacteroidota</taxon>
        <taxon>Bacteroidia</taxon>
        <taxon>Bacteroidales</taxon>
        <taxon>Prevotellaceae</taxon>
        <taxon>Prevotella</taxon>
    </lineage>
</organism>
<dbReference type="EMBL" id="AP014598">
    <property type="protein sequence ID" value="BAU19182.1"/>
    <property type="molecule type" value="Genomic_DNA"/>
</dbReference>
<sequence length="245" mass="27464">MRYAIIAAGNGSRLAKEGVTAPKPLVKVNGERLIDRLVRVFCNNNATEIVVICNEEMTDVQAHLAHIQQHGLAGKEVPLRFVVKSTPSSMHSFAELSQWLTDEPFVLTTVDTIFREDEFKAYIDAFTLATANGVQAYMGVTAYIDDEKPLYVGTDEQRNITGFYDRNEADCTYISGGIYGLHPQTLRTLDDCMQRGESRMRNFQRALIADGRKAVAHPFTKVLDIDHASDIEKAEQFLNDTVCER</sequence>
<evidence type="ECO:0000313" key="4">
    <source>
        <dbReference type="EMBL" id="BAU19182.1"/>
    </source>
</evidence>
<dbReference type="InterPro" id="IPR029044">
    <property type="entry name" value="Nucleotide-diphossugar_trans"/>
</dbReference>
<evidence type="ECO:0000259" key="3">
    <source>
        <dbReference type="Pfam" id="PF00483"/>
    </source>
</evidence>
<dbReference type="RefSeq" id="WP_096409243.1">
    <property type="nucleotide sequence ID" value="NZ_AP014598.1"/>
</dbReference>
<gene>
    <name evidence="4" type="ORF">PIOMA14_II_0678</name>
</gene>